<feature type="region of interest" description="Disordered" evidence="17">
    <location>
        <begin position="130"/>
        <end position="495"/>
    </location>
</feature>
<keyword evidence="8" id="KW-0007">Acetylation</keyword>
<keyword evidence="14" id="KW-0131">Cell cycle</keyword>
<keyword evidence="6" id="KW-0597">Phosphoprotein</keyword>
<feature type="compositionally biased region" description="Basic and acidic residues" evidence="17">
    <location>
        <begin position="214"/>
        <end position="228"/>
    </location>
</feature>
<evidence type="ECO:0000256" key="11">
    <source>
        <dbReference type="ARBA" id="ARBA00023159"/>
    </source>
</evidence>
<feature type="compositionally biased region" description="Basic and acidic residues" evidence="17">
    <location>
        <begin position="1136"/>
        <end position="1147"/>
    </location>
</feature>
<evidence type="ECO:0000313" key="19">
    <source>
        <dbReference type="Proteomes" id="UP000694680"/>
    </source>
</evidence>
<dbReference type="SUPFAM" id="SSF46689">
    <property type="entry name" value="Homeodomain-like"/>
    <property type="match status" value="1"/>
</dbReference>
<dbReference type="GO" id="GO:0016605">
    <property type="term" value="C:PML body"/>
    <property type="evidence" value="ECO:0007669"/>
    <property type="project" value="UniProtKB-SubCell"/>
</dbReference>
<evidence type="ECO:0000256" key="9">
    <source>
        <dbReference type="ARBA" id="ARBA00023015"/>
    </source>
</evidence>
<feature type="compositionally biased region" description="Polar residues" evidence="17">
    <location>
        <begin position="148"/>
        <end position="157"/>
    </location>
</feature>
<feature type="region of interest" description="Disordered" evidence="17">
    <location>
        <begin position="1327"/>
        <end position="1347"/>
    </location>
</feature>
<evidence type="ECO:0000256" key="12">
    <source>
        <dbReference type="ARBA" id="ARBA00023163"/>
    </source>
</evidence>
<feature type="region of interest" description="Disordered" evidence="17">
    <location>
        <begin position="1683"/>
        <end position="1739"/>
    </location>
</feature>
<evidence type="ECO:0000256" key="5">
    <source>
        <dbReference type="ARBA" id="ARBA00022491"/>
    </source>
</evidence>
<feature type="compositionally biased region" description="Basic and acidic residues" evidence="17">
    <location>
        <begin position="388"/>
        <end position="397"/>
    </location>
</feature>
<feature type="compositionally biased region" description="Basic and acidic residues" evidence="17">
    <location>
        <begin position="442"/>
        <end position="479"/>
    </location>
</feature>
<keyword evidence="7" id="KW-0053">Apoptosis</keyword>
<feature type="compositionally biased region" description="Basic and acidic residues" evidence="17">
    <location>
        <begin position="362"/>
        <end position="380"/>
    </location>
</feature>
<comment type="subcellular location">
    <subcellularLocation>
        <location evidence="3">Cytoplasm</location>
    </subcellularLocation>
    <subcellularLocation>
        <location evidence="1">Mitochondrion</location>
    </subcellularLocation>
    <subcellularLocation>
        <location evidence="2">Nucleus</location>
        <location evidence="2">PML body</location>
    </subcellularLocation>
</comment>
<name>A0A8C5I661_GOUWI</name>
<dbReference type="GO" id="GO:0036337">
    <property type="term" value="P:Fas signaling pathway"/>
    <property type="evidence" value="ECO:0007669"/>
    <property type="project" value="TreeGrafter"/>
</dbReference>
<feature type="region of interest" description="Disordered" evidence="17">
    <location>
        <begin position="636"/>
        <end position="657"/>
    </location>
</feature>
<keyword evidence="4" id="KW-0963">Cytoplasm</keyword>
<feature type="region of interest" description="Disordered" evidence="17">
    <location>
        <begin position="1132"/>
        <end position="1162"/>
    </location>
</feature>
<dbReference type="GeneID" id="114457927"/>
<accession>A0A8C5I661</accession>
<feature type="compositionally biased region" description="Polar residues" evidence="17">
    <location>
        <begin position="1556"/>
        <end position="1582"/>
    </location>
</feature>
<feature type="compositionally biased region" description="Basic and acidic residues" evidence="17">
    <location>
        <begin position="1530"/>
        <end position="1539"/>
    </location>
</feature>
<dbReference type="Proteomes" id="UP000694680">
    <property type="component" value="Chromosome 24"/>
</dbReference>
<evidence type="ECO:0000313" key="18">
    <source>
        <dbReference type="Ensembl" id="ENSGWIP00000056006.1"/>
    </source>
</evidence>
<feature type="compositionally biased region" description="Basic and acidic residues" evidence="17">
    <location>
        <begin position="280"/>
        <end position="327"/>
    </location>
</feature>
<reference evidence="18" key="1">
    <citation type="submission" date="2020-06" db="EMBL/GenBank/DDBJ databases">
        <authorList>
            <consortium name="Wellcome Sanger Institute Data Sharing"/>
        </authorList>
    </citation>
    <scope>NUCLEOTIDE SEQUENCE [LARGE SCALE GENOMIC DNA]</scope>
</reference>
<feature type="region of interest" description="Disordered" evidence="17">
    <location>
        <begin position="894"/>
        <end position="920"/>
    </location>
</feature>
<dbReference type="GO" id="GO:0003714">
    <property type="term" value="F:transcription corepressor activity"/>
    <property type="evidence" value="ECO:0007669"/>
    <property type="project" value="TreeGrafter"/>
</dbReference>
<dbReference type="GO" id="GO:0008625">
    <property type="term" value="P:extrinsic apoptotic signaling pathway via death domain receptors"/>
    <property type="evidence" value="ECO:0007669"/>
    <property type="project" value="TreeGrafter"/>
</dbReference>
<keyword evidence="19" id="KW-1185">Reference proteome</keyword>
<reference evidence="18" key="2">
    <citation type="submission" date="2025-08" db="UniProtKB">
        <authorList>
            <consortium name="Ensembl"/>
        </authorList>
    </citation>
    <scope>IDENTIFICATION</scope>
</reference>
<evidence type="ECO:0000256" key="1">
    <source>
        <dbReference type="ARBA" id="ARBA00004173"/>
    </source>
</evidence>
<dbReference type="CTD" id="9994"/>
<feature type="compositionally biased region" description="Polar residues" evidence="17">
    <location>
        <begin position="1620"/>
        <end position="1644"/>
    </location>
</feature>
<feature type="compositionally biased region" description="Basic residues" evidence="17">
    <location>
        <begin position="1700"/>
        <end position="1714"/>
    </location>
</feature>
<evidence type="ECO:0000256" key="4">
    <source>
        <dbReference type="ARBA" id="ARBA00022490"/>
    </source>
</evidence>
<feature type="compositionally biased region" description="Basic and acidic residues" evidence="17">
    <location>
        <begin position="404"/>
        <end position="416"/>
    </location>
</feature>
<dbReference type="Gene3D" id="1.10.10.60">
    <property type="entry name" value="Homeodomain-like"/>
    <property type="match status" value="1"/>
</dbReference>
<protein>
    <recommendedName>
        <fullName evidence="15">CASP8-associated protein 2</fullName>
    </recommendedName>
    <alternativeName>
        <fullName evidence="16">FLICE-associated huge protein</fullName>
    </alternativeName>
</protein>
<feature type="compositionally biased region" description="Polar residues" evidence="17">
    <location>
        <begin position="328"/>
        <end position="347"/>
    </location>
</feature>
<keyword evidence="5" id="KW-0678">Repressor</keyword>
<feature type="compositionally biased region" description="Pro residues" evidence="17">
    <location>
        <begin position="165"/>
        <end position="213"/>
    </location>
</feature>
<gene>
    <name evidence="18" type="primary">casp8ap2</name>
</gene>
<evidence type="ECO:0000256" key="17">
    <source>
        <dbReference type="SAM" id="MobiDB-lite"/>
    </source>
</evidence>
<dbReference type="PANTHER" id="PTHR15489">
    <property type="entry name" value="CASPASE 8 ASSOCIATED PROTEIN 2"/>
    <property type="match status" value="1"/>
</dbReference>
<evidence type="ECO:0000256" key="2">
    <source>
        <dbReference type="ARBA" id="ARBA00004322"/>
    </source>
</evidence>
<feature type="region of interest" description="Disordered" evidence="17">
    <location>
        <begin position="1504"/>
        <end position="1653"/>
    </location>
</feature>
<evidence type="ECO:0000256" key="16">
    <source>
        <dbReference type="ARBA" id="ARBA00078515"/>
    </source>
</evidence>
<feature type="compositionally biased region" description="Polar residues" evidence="17">
    <location>
        <begin position="1685"/>
        <end position="1699"/>
    </location>
</feature>
<evidence type="ECO:0000256" key="13">
    <source>
        <dbReference type="ARBA" id="ARBA00023242"/>
    </source>
</evidence>
<evidence type="ECO:0000256" key="3">
    <source>
        <dbReference type="ARBA" id="ARBA00004496"/>
    </source>
</evidence>
<dbReference type="OrthoDB" id="1938039at2759"/>
<evidence type="ECO:0000256" key="6">
    <source>
        <dbReference type="ARBA" id="ARBA00022553"/>
    </source>
</evidence>
<evidence type="ECO:0000256" key="8">
    <source>
        <dbReference type="ARBA" id="ARBA00022990"/>
    </source>
</evidence>
<dbReference type="PANTHER" id="PTHR15489:SF2">
    <property type="entry name" value="CASP8-ASSOCIATED PROTEIN 2"/>
    <property type="match status" value="1"/>
</dbReference>
<feature type="compositionally biased region" description="Polar residues" evidence="17">
    <location>
        <begin position="1148"/>
        <end position="1162"/>
    </location>
</feature>
<organism evidence="18 19">
    <name type="scientific">Gouania willdenowi</name>
    <name type="common">Blunt-snouted clingfish</name>
    <name type="synonym">Lepadogaster willdenowi</name>
    <dbReference type="NCBI Taxonomy" id="441366"/>
    <lineage>
        <taxon>Eukaryota</taxon>
        <taxon>Metazoa</taxon>
        <taxon>Chordata</taxon>
        <taxon>Craniata</taxon>
        <taxon>Vertebrata</taxon>
        <taxon>Euteleostomi</taxon>
        <taxon>Actinopterygii</taxon>
        <taxon>Neopterygii</taxon>
        <taxon>Teleostei</taxon>
        <taxon>Neoteleostei</taxon>
        <taxon>Acanthomorphata</taxon>
        <taxon>Ovalentaria</taxon>
        <taxon>Blenniimorphae</taxon>
        <taxon>Blenniiformes</taxon>
        <taxon>Gobiesocoidei</taxon>
        <taxon>Gobiesocidae</taxon>
        <taxon>Gobiesocinae</taxon>
        <taxon>Gouania</taxon>
    </lineage>
</organism>
<feature type="compositionally biased region" description="Polar residues" evidence="17">
    <location>
        <begin position="1327"/>
        <end position="1341"/>
    </location>
</feature>
<feature type="compositionally biased region" description="Polar residues" evidence="17">
    <location>
        <begin position="230"/>
        <end position="242"/>
    </location>
</feature>
<feature type="region of interest" description="Disordered" evidence="17">
    <location>
        <begin position="703"/>
        <end position="723"/>
    </location>
</feature>
<dbReference type="Pfam" id="PF21227">
    <property type="entry name" value="Myb_DNA-binding_7"/>
    <property type="match status" value="1"/>
</dbReference>
<keyword evidence="11" id="KW-0010">Activator</keyword>
<keyword evidence="9" id="KW-0805">Transcription regulation</keyword>
<proteinExistence type="predicted"/>
<evidence type="ECO:0000256" key="14">
    <source>
        <dbReference type="ARBA" id="ARBA00023306"/>
    </source>
</evidence>
<dbReference type="RefSeq" id="XP_028295875.1">
    <property type="nucleotide sequence ID" value="XM_028440074.1"/>
</dbReference>
<evidence type="ECO:0000256" key="7">
    <source>
        <dbReference type="ARBA" id="ARBA00022703"/>
    </source>
</evidence>
<keyword evidence="12" id="KW-0804">Transcription</keyword>
<dbReference type="Ensembl" id="ENSGWIT00000060281.1">
    <property type="protein sequence ID" value="ENSGWIP00000056006.1"/>
    <property type="gene ID" value="ENSGWIG00000026593.1"/>
</dbReference>
<dbReference type="InterPro" id="IPR009057">
    <property type="entry name" value="Homeodomain-like_sf"/>
</dbReference>
<keyword evidence="13" id="KW-0539">Nucleus</keyword>
<feature type="compositionally biased region" description="Basic and acidic residues" evidence="17">
    <location>
        <begin position="244"/>
        <end position="267"/>
    </location>
</feature>
<evidence type="ECO:0000256" key="15">
    <source>
        <dbReference type="ARBA" id="ARBA00069865"/>
    </source>
</evidence>
<dbReference type="FunFam" id="1.10.10.60:FF:000265">
    <property type="entry name" value="CASP8-associated protein 2 isoform X1"/>
    <property type="match status" value="1"/>
</dbReference>
<dbReference type="GO" id="GO:0005739">
    <property type="term" value="C:mitochondrion"/>
    <property type="evidence" value="ECO:0007669"/>
    <property type="project" value="UniProtKB-SubCell"/>
</dbReference>
<evidence type="ECO:0000256" key="10">
    <source>
        <dbReference type="ARBA" id="ARBA00023128"/>
    </source>
</evidence>
<reference evidence="18" key="3">
    <citation type="submission" date="2025-09" db="UniProtKB">
        <authorList>
            <consortium name="Ensembl"/>
        </authorList>
    </citation>
    <scope>IDENTIFICATION</scope>
</reference>
<feature type="compositionally biased region" description="Polar residues" evidence="17">
    <location>
        <begin position="648"/>
        <end position="657"/>
    </location>
</feature>
<dbReference type="InterPro" id="IPR039674">
    <property type="entry name" value="FLASH"/>
</dbReference>
<sequence>MENAVTDSASSLMVPNVNEDSVDIYDGLDEGFGNVAKKSPLGASRLKDSMDLYEELVREEEQSKEASFTELKSRFQAAQIQIQELRRRLEQMEVQNTGLTSENFRLKKNISALLRTARLEVKRKDDEIQRLNQRSKRTYYHPQPFISKLQNPNPSSQSPTISPTCRPPPPLVPPPLVPPPPPSVPPPPVPPLVPPPPPPMAPTTPPPPPLPEGPPREHQPSKEQRESNCLHLSSRVSPQSVSKGDCELTDKQTALDKQNAKHREGHYPKQPQLTERRHKSSSDHSKDSHTAQKNRCHSEEERRYESKSYKIRTDQNAEEYHRLDGDKTTLSYNSHKSPSVKKGNSTEQRTEKDAGTSIAEHSTGHSSKESQSREREERKGRSSNRHCKSSDPKDQKWVHHHTERHRDPKQKEGERRRDHHRKDDRREGESKKINKRSGQSETSRERGTQKIEGRSKGFHDRKDDAHGVQKLDKGLKASSKEPNVMQKNNTEENSPKRKLCFMETLNLTLSPIKKVVLPIAGDQDNVKPVNDDGHDTFDEENFPLNIEEMCVIDKVDYSDSETQDVAQQPLDSLMTSSSKRTDGSKCIKENVQTIPGNSTSDAAAPVHATPECTTTHFTEQHPDRNKMSIDGSATITRDYNSKNHSDSVPKSQLTNDLQTPGTEAAFLESIPKQKSPSVDLPTQCAAPSQSAGTVVSTVSTNKEADQYHEQPQLAPPPALSSSAPEKLFKGRQACCKEIATVTSPISMECLPQEGLSLSEAIYVLTQTNEDTRDVTTAPSSSVGCNTVSKVSMATEDESPAQKMSENTPKKRLIQEPSPKKMTVYSSSVPLLHDEDSMMRTLSSIKRIPDAISPLRSPAQISKRSLLRVNGKPGHVKSLQKDFSGAPVEVTSKLDVNKENKQPSSPVTSDLPPVLDNGSDVLSRLSDTDLEEGEIISENDETAPECPTPPLKKAKLTQAVKKKPVSKSVLKKKLDDERVTSKETIETAGASTRSPKTRFKAVCPAATKASFSSIQDVMDIFRQVRSEIRRKYMKLHKTFPKKSFYGVINNFQESYLEFVDSAQFGEICDQTRELKSRLKKLVTSVFFKVSNNGIVKRIFEQQAVDMKQKLWDFVDGQINYLFKDIDTTMKGLCKPVPPKDKKSSRQDHVAQQSPGRKEVQSPSACLNHSTSCIYKTGLGSRGKDIRISHSEEDTDVEMHPLSSPSTKTMVDVRLPKSLASTPEKKLSSILGSQNGPVFDRAEYELLTEQQASSLTFNLVRDSQMGEIFKCLLQGSDLLEGGADNGAWALSTPRKESERFVGLVTPFKESPSKFLSPSKFDTPPKAVATWSSLTPRKGSSTPSKDPVPRLHPALFDESCQLEVPSESQGAHRVYSILAEDLAVSLTIPSPLKSDSHMSFLPPPNANLQVTSTPESVISAHISEDALMEGEDATEQDIHLALDTDISSCASSSCSSVASSVLATPFVFKPDIPIEALVMEKSNDHFVVKIRQANAEVNLVAEESLSRTLTEENKDGDPNGSVKVGPSNTQLTRENDGDKSLEGDFSSFPQPARVCPSASDAQLSPNESGENTLLSPCKQKTSKNISGDCAPKHSNARLSKTTKKHLIISSQMPDPCKRDKGKSTSPPQSSAINTLHRNVSQTEAAQSDTRHCTRTDQRIQAQQRQLSDLERDDVSISDTDKKLIIVQDVNSSPEKKQNNGSTSRKRKKQQNKLKAKKCREQKQGRVEEMVSESPSSVTTLSPNSLSAKNVVRKKGEVVMAWTRDEDRTILIDLKTRGASRQTFSALSQRLNKPAEQIASRFHQLMKLFKKQEKTDS</sequence>
<keyword evidence="10" id="KW-0496">Mitochondrion</keyword>
<feature type="compositionally biased region" description="Basic and acidic residues" evidence="17">
    <location>
        <begin position="1715"/>
        <end position="1725"/>
    </location>
</feature>